<dbReference type="Pfam" id="PF19086">
    <property type="entry name" value="Terpene_syn_C_2"/>
    <property type="match status" value="1"/>
</dbReference>
<dbReference type="InterPro" id="IPR008949">
    <property type="entry name" value="Isoprenoid_synthase_dom_sf"/>
</dbReference>
<evidence type="ECO:0000313" key="2">
    <source>
        <dbReference type="Proteomes" id="UP001058236"/>
    </source>
</evidence>
<accession>A0ABY5F937</accession>
<proteinExistence type="predicted"/>
<dbReference type="SUPFAM" id="SSF48576">
    <property type="entry name" value="Terpenoid synthases"/>
    <property type="match status" value="1"/>
</dbReference>
<reference evidence="1" key="1">
    <citation type="submission" date="2022-07" db="EMBL/GenBank/DDBJ databases">
        <title>Genomic of Streptomyces cavourensis F2.</title>
        <authorList>
            <person name="Hu S."/>
            <person name="Liang W."/>
        </authorList>
    </citation>
    <scope>NUCLEOTIDE SEQUENCE</scope>
    <source>
        <strain evidence="1">F2</strain>
    </source>
</reference>
<organism evidence="1 2">
    <name type="scientific">Streptomyces cavourensis</name>
    <dbReference type="NCBI Taxonomy" id="67258"/>
    <lineage>
        <taxon>Bacteria</taxon>
        <taxon>Bacillati</taxon>
        <taxon>Actinomycetota</taxon>
        <taxon>Actinomycetes</taxon>
        <taxon>Kitasatosporales</taxon>
        <taxon>Streptomycetaceae</taxon>
        <taxon>Streptomyces</taxon>
    </lineage>
</organism>
<gene>
    <name evidence="1" type="ORF">NLU04_17955</name>
</gene>
<dbReference type="RefSeq" id="WP_240357623.1">
    <property type="nucleotide sequence ID" value="NZ_CP030930.1"/>
</dbReference>
<evidence type="ECO:0000313" key="1">
    <source>
        <dbReference type="EMBL" id="UTR80234.1"/>
    </source>
</evidence>
<dbReference type="Proteomes" id="UP001058236">
    <property type="component" value="Chromosome"/>
</dbReference>
<protein>
    <submittedName>
        <fullName evidence="1">Terpene synthase family protein</fullName>
    </submittedName>
</protein>
<sequence>MYLHLLAPGMPGGTAPPTASLTGVAELAFLIGGLANDLLGHAAEQQQGDPVNAVTVLAHEYGLPLPEAYRATVVLHAAHQHRFDALCAGLLADTALSGPQHRFVRAVMGWVAGSAAAVEPYWHHLLATRPNRGTG</sequence>
<dbReference type="EMBL" id="CP101397">
    <property type="protein sequence ID" value="UTR80234.1"/>
    <property type="molecule type" value="Genomic_DNA"/>
</dbReference>
<keyword evidence="2" id="KW-1185">Reference proteome</keyword>
<name>A0ABY5F937_9ACTN</name>
<dbReference type="Gene3D" id="1.10.600.10">
    <property type="entry name" value="Farnesyl Diphosphate Synthase"/>
    <property type="match status" value="1"/>
</dbReference>